<dbReference type="PANTHER" id="PTHR24251">
    <property type="entry name" value="OVOCHYMASE-RELATED"/>
    <property type="match status" value="1"/>
</dbReference>
<name>A0A915E994_9BILA</name>
<evidence type="ECO:0000259" key="4">
    <source>
        <dbReference type="PROSITE" id="PS01180"/>
    </source>
</evidence>
<dbReference type="InterPro" id="IPR002172">
    <property type="entry name" value="LDrepeatLR_classA_rpt"/>
</dbReference>
<dbReference type="InterPro" id="IPR035914">
    <property type="entry name" value="Sperma_CUB_dom_sf"/>
</dbReference>
<dbReference type="InterPro" id="IPR000859">
    <property type="entry name" value="CUB_dom"/>
</dbReference>
<dbReference type="Gene3D" id="3.10.100.10">
    <property type="entry name" value="Mannose-Binding Protein A, subunit A"/>
    <property type="match status" value="1"/>
</dbReference>
<keyword evidence="2" id="KW-1015">Disulfide bond</keyword>
<evidence type="ECO:0000259" key="5">
    <source>
        <dbReference type="PROSITE" id="PS50041"/>
    </source>
</evidence>
<dbReference type="SMART" id="SM00042">
    <property type="entry name" value="CUB"/>
    <property type="match status" value="1"/>
</dbReference>
<dbReference type="Pfam" id="PF00057">
    <property type="entry name" value="Ldl_recept_a"/>
    <property type="match status" value="1"/>
</dbReference>
<dbReference type="Gene3D" id="4.10.400.10">
    <property type="entry name" value="Low-density Lipoprotein Receptor"/>
    <property type="match status" value="1"/>
</dbReference>
<dbReference type="InterPro" id="IPR001304">
    <property type="entry name" value="C-type_lectin-like"/>
</dbReference>
<dbReference type="PROSITE" id="PS01209">
    <property type="entry name" value="LDLRA_1"/>
    <property type="match status" value="1"/>
</dbReference>
<dbReference type="CDD" id="cd00112">
    <property type="entry name" value="LDLa"/>
    <property type="match status" value="1"/>
</dbReference>
<dbReference type="InterPro" id="IPR016186">
    <property type="entry name" value="C-type_lectin-like/link_sf"/>
</dbReference>
<dbReference type="InterPro" id="IPR036055">
    <property type="entry name" value="LDL_receptor-like_sf"/>
</dbReference>
<dbReference type="PROSITE" id="PS01180">
    <property type="entry name" value="CUB"/>
    <property type="match status" value="1"/>
</dbReference>
<dbReference type="InterPro" id="IPR023415">
    <property type="entry name" value="LDLR_class-A_CS"/>
</dbReference>
<dbReference type="Pfam" id="PF00431">
    <property type="entry name" value="CUB"/>
    <property type="match status" value="2"/>
</dbReference>
<feature type="domain" description="C-type lectin" evidence="5">
    <location>
        <begin position="65"/>
        <end position="214"/>
    </location>
</feature>
<dbReference type="Proteomes" id="UP000887574">
    <property type="component" value="Unplaced"/>
</dbReference>
<dbReference type="Gene3D" id="2.60.120.290">
    <property type="entry name" value="Spermadhesin, CUB domain"/>
    <property type="match status" value="2"/>
</dbReference>
<evidence type="ECO:0000256" key="1">
    <source>
        <dbReference type="ARBA" id="ARBA00022737"/>
    </source>
</evidence>
<dbReference type="SUPFAM" id="SSF49854">
    <property type="entry name" value="Spermadhesin, CUB domain"/>
    <property type="match status" value="3"/>
</dbReference>
<dbReference type="SMART" id="SM00192">
    <property type="entry name" value="LDLa"/>
    <property type="match status" value="1"/>
</dbReference>
<sequence>MPFSTDKRGDWLRILLRWFFKFIASFLLLFIFISKNTNVSAEDFDYNVGNLKVFCPEPKDEWFSVGVGCFKELDKELRMTWTEANIFCKQPENNVSQLFELQDWFLHYQLSQQLSQQSITKDSSTANPLRVTEFWTGWRVQVVKQGELPRHLVSSSNSELQPIVYNPLWSSLEPQLFNATEGWWCISWIADFQSPAEYGWKIRPCSLQLPVICQTFACYAESDGLPQYRCADNNKCIARTSLCDNVQDCSDNDDEMPPNCVLECQQESTELKSSHGNIFTPGFVANTDQSNITSDAVCEWTIKQDPGVRIKLNFMAVDIDSKDDELLVEGLDSGEKFPIALYNQPMSFISSGSKLRIKYKSGKSYRTTGKNSGFHLQYSTEESSNCVRKFESATDCFWTIDNYAEEVISIRIPYFRLAIGDWLAIFDGDLQEQNLFGNFTASDMPPMAFLSHAKEINFKFWAGPDTPGEQGFEVNFERSCKDQFINSSFGVIESLNYRFMSVRNASEYKCSWLINVPCSNCVFTIFFDFLDLLNVDEITLQEIDKDVTAIRSSIGMPQFSYRSNTSSVVLSLNSVSNKFFTKISFSVDCPKLSDVLPRHLMLLPSISFDTNLPYRTRLDLGCGPNIASSVPLMPIVCGDAGQWDTKSLSFAAKSTKTTPETVLCHLFQMDLSPN</sequence>
<protein>
    <submittedName>
        <fullName evidence="7">Uncharacterized protein</fullName>
    </submittedName>
</protein>
<feature type="domain" description="CUB" evidence="4">
    <location>
        <begin position="264"/>
        <end position="381"/>
    </location>
</feature>
<comment type="caution">
    <text evidence="3">Lacks conserved residue(s) required for the propagation of feature annotation.</text>
</comment>
<dbReference type="CDD" id="cd00041">
    <property type="entry name" value="CUB"/>
    <property type="match status" value="1"/>
</dbReference>
<accession>A0A915E994</accession>
<dbReference type="WBParaSite" id="jg3900.1">
    <property type="protein sequence ID" value="jg3900.1"/>
    <property type="gene ID" value="jg3900"/>
</dbReference>
<dbReference type="PROSITE" id="PS50041">
    <property type="entry name" value="C_TYPE_LECTIN_2"/>
    <property type="match status" value="1"/>
</dbReference>
<dbReference type="SUPFAM" id="SSF56436">
    <property type="entry name" value="C-type lectin-like"/>
    <property type="match status" value="1"/>
</dbReference>
<organism evidence="6 7">
    <name type="scientific">Ditylenchus dipsaci</name>
    <dbReference type="NCBI Taxonomy" id="166011"/>
    <lineage>
        <taxon>Eukaryota</taxon>
        <taxon>Metazoa</taxon>
        <taxon>Ecdysozoa</taxon>
        <taxon>Nematoda</taxon>
        <taxon>Chromadorea</taxon>
        <taxon>Rhabditida</taxon>
        <taxon>Tylenchina</taxon>
        <taxon>Tylenchomorpha</taxon>
        <taxon>Sphaerularioidea</taxon>
        <taxon>Anguinidae</taxon>
        <taxon>Anguininae</taxon>
        <taxon>Ditylenchus</taxon>
    </lineage>
</organism>
<evidence type="ECO:0000256" key="2">
    <source>
        <dbReference type="ARBA" id="ARBA00023157"/>
    </source>
</evidence>
<dbReference type="SUPFAM" id="SSF57424">
    <property type="entry name" value="LDL receptor-like module"/>
    <property type="match status" value="1"/>
</dbReference>
<reference evidence="7" key="1">
    <citation type="submission" date="2022-11" db="UniProtKB">
        <authorList>
            <consortium name="WormBaseParasite"/>
        </authorList>
    </citation>
    <scope>IDENTIFICATION</scope>
</reference>
<evidence type="ECO:0000256" key="3">
    <source>
        <dbReference type="PROSITE-ProRule" id="PRU00124"/>
    </source>
</evidence>
<evidence type="ECO:0000313" key="6">
    <source>
        <dbReference type="Proteomes" id="UP000887574"/>
    </source>
</evidence>
<evidence type="ECO:0000313" key="7">
    <source>
        <dbReference type="WBParaSite" id="jg3900.1"/>
    </source>
</evidence>
<keyword evidence="6" id="KW-1185">Reference proteome</keyword>
<dbReference type="AlphaFoldDB" id="A0A915E994"/>
<dbReference type="InterPro" id="IPR016187">
    <property type="entry name" value="CTDL_fold"/>
</dbReference>
<dbReference type="PROSITE" id="PS50068">
    <property type="entry name" value="LDLRA_2"/>
    <property type="match status" value="1"/>
</dbReference>
<keyword evidence="1" id="KW-0677">Repeat</keyword>
<proteinExistence type="predicted"/>